<name>A0A0D6MQ26_9PROT</name>
<keyword evidence="3 4" id="KW-0975">Bacterial flagellum</keyword>
<keyword evidence="5" id="KW-0969">Cilium</keyword>
<evidence type="ECO:0000313" key="5">
    <source>
        <dbReference type="EMBL" id="GAN55792.1"/>
    </source>
</evidence>
<keyword evidence="6" id="KW-1185">Reference proteome</keyword>
<organism evidence="5 6">
    <name type="scientific">Tanticharoenia sakaeratensis NBRC 103193</name>
    <dbReference type="NCBI Taxonomy" id="1231623"/>
    <lineage>
        <taxon>Bacteria</taxon>
        <taxon>Pseudomonadati</taxon>
        <taxon>Pseudomonadota</taxon>
        <taxon>Alphaproteobacteria</taxon>
        <taxon>Acetobacterales</taxon>
        <taxon>Acetobacteraceae</taxon>
        <taxon>Tanticharoenia</taxon>
    </lineage>
</organism>
<keyword evidence="5" id="KW-0966">Cell projection</keyword>
<proteinExistence type="inferred from homology"/>
<accession>A0A0D6MQ26</accession>
<dbReference type="InterPro" id="IPR001624">
    <property type="entry name" value="FliE"/>
</dbReference>
<keyword evidence="5" id="KW-0282">Flagellum</keyword>
<dbReference type="GO" id="GO:0071973">
    <property type="term" value="P:bacterial-type flagellum-dependent cell motility"/>
    <property type="evidence" value="ECO:0007669"/>
    <property type="project" value="InterPro"/>
</dbReference>
<dbReference type="PANTHER" id="PTHR34653">
    <property type="match status" value="1"/>
</dbReference>
<comment type="subcellular location">
    <subcellularLocation>
        <location evidence="1 4">Bacterial flagellum basal body</location>
    </subcellularLocation>
</comment>
<evidence type="ECO:0000256" key="3">
    <source>
        <dbReference type="ARBA" id="ARBA00023143"/>
    </source>
</evidence>
<evidence type="ECO:0000313" key="6">
    <source>
        <dbReference type="Proteomes" id="UP000032679"/>
    </source>
</evidence>
<dbReference type="GO" id="GO:0003774">
    <property type="term" value="F:cytoskeletal motor activity"/>
    <property type="evidence" value="ECO:0007669"/>
    <property type="project" value="InterPro"/>
</dbReference>
<comment type="similarity">
    <text evidence="2 4">Belongs to the FliE family.</text>
</comment>
<comment type="caution">
    <text evidence="5">The sequence shown here is derived from an EMBL/GenBank/DDBJ whole genome shotgun (WGS) entry which is preliminary data.</text>
</comment>
<dbReference type="Pfam" id="PF02049">
    <property type="entry name" value="FliE"/>
    <property type="match status" value="1"/>
</dbReference>
<sequence>MQISAHAASNAYAATMQSAATGDDGVSDGISQSATGSDFGSVLSQAVSGAIQSGHSAESLAAQGISGGGDMTQIVTAVSQAQLALQTTTVVRDRMVQAYQDVMRMSI</sequence>
<dbReference type="EMBL" id="BALE01000059">
    <property type="protein sequence ID" value="GAN55792.1"/>
    <property type="molecule type" value="Genomic_DNA"/>
</dbReference>
<dbReference type="HAMAP" id="MF_00724">
    <property type="entry name" value="FliE"/>
    <property type="match status" value="1"/>
</dbReference>
<dbReference type="AlphaFoldDB" id="A0A0D6MQ26"/>
<gene>
    <name evidence="4" type="primary">fliE</name>
    <name evidence="5" type="ORF">Tasa_059_008</name>
</gene>
<dbReference type="GO" id="GO:0005198">
    <property type="term" value="F:structural molecule activity"/>
    <property type="evidence" value="ECO:0007669"/>
    <property type="project" value="InterPro"/>
</dbReference>
<evidence type="ECO:0000256" key="2">
    <source>
        <dbReference type="ARBA" id="ARBA00009272"/>
    </source>
</evidence>
<dbReference type="GO" id="GO:0009425">
    <property type="term" value="C:bacterial-type flagellum basal body"/>
    <property type="evidence" value="ECO:0007669"/>
    <property type="project" value="UniProtKB-SubCell"/>
</dbReference>
<reference evidence="5 6" key="1">
    <citation type="submission" date="2012-10" db="EMBL/GenBank/DDBJ databases">
        <title>Genome sequencing of Tanticharoenia sakaeratensis NBRC 103193.</title>
        <authorList>
            <person name="Azuma Y."/>
            <person name="Hadano H."/>
            <person name="Hirakawa H."/>
            <person name="Matsushita K."/>
        </authorList>
    </citation>
    <scope>NUCLEOTIDE SEQUENCE [LARGE SCALE GENOMIC DNA]</scope>
    <source>
        <strain evidence="5 6">NBRC 103193</strain>
    </source>
</reference>
<evidence type="ECO:0000256" key="4">
    <source>
        <dbReference type="HAMAP-Rule" id="MF_00724"/>
    </source>
</evidence>
<dbReference type="RefSeq" id="WP_048851267.1">
    <property type="nucleotide sequence ID" value="NZ_BALE01000059.1"/>
</dbReference>
<dbReference type="PRINTS" id="PR01006">
    <property type="entry name" value="FLGHOOKFLIE"/>
</dbReference>
<dbReference type="PANTHER" id="PTHR34653:SF1">
    <property type="entry name" value="FLAGELLAR HOOK-BASAL BODY COMPLEX PROTEIN FLIE"/>
    <property type="match status" value="1"/>
</dbReference>
<evidence type="ECO:0000256" key="1">
    <source>
        <dbReference type="ARBA" id="ARBA00004117"/>
    </source>
</evidence>
<dbReference type="STRING" id="1231623.Tasa_059_008"/>
<dbReference type="OrthoDB" id="8481852at2"/>
<dbReference type="Proteomes" id="UP000032679">
    <property type="component" value="Unassembled WGS sequence"/>
</dbReference>
<protein>
    <recommendedName>
        <fullName evidence="4">Flagellar hook-basal body complex protein FliE</fullName>
    </recommendedName>
</protein>